<reference evidence="1" key="1">
    <citation type="submission" date="2020-07" db="EMBL/GenBank/DDBJ databases">
        <title>Carbapenem Resistant Aeromonas hydrophila Carrying blacphA7 Isolated from Two Solid Organ Transplant Patients.</title>
        <authorList>
            <person name="Hilt E."/>
            <person name="Fitzwater S.P."/>
            <person name="Ward K."/>
            <person name="De St Maurice A."/>
            <person name="Chandrasekaran S."/>
            <person name="Garner O.B."/>
            <person name="Yang S."/>
        </authorList>
    </citation>
    <scope>NUCLEOTIDE SEQUENCE</scope>
    <source>
        <strain evidence="1">B-1</strain>
    </source>
</reference>
<dbReference type="AlphaFoldDB" id="A0A926FP65"/>
<dbReference type="EMBL" id="JACLAN010000011">
    <property type="protein sequence ID" value="MBC8674207.1"/>
    <property type="molecule type" value="Genomic_DNA"/>
</dbReference>
<sequence length="26" mass="2682">MSDTSNFCGNCGEPCTSINTAAEMVV</sequence>
<evidence type="ECO:0000313" key="1">
    <source>
        <dbReference type="EMBL" id="MBC8674207.1"/>
    </source>
</evidence>
<organism evidence="1">
    <name type="scientific">Aeromonas hydrophila</name>
    <dbReference type="NCBI Taxonomy" id="644"/>
    <lineage>
        <taxon>Bacteria</taxon>
        <taxon>Pseudomonadati</taxon>
        <taxon>Pseudomonadota</taxon>
        <taxon>Gammaproteobacteria</taxon>
        <taxon>Aeromonadales</taxon>
        <taxon>Aeromonadaceae</taxon>
        <taxon>Aeromonas</taxon>
    </lineage>
</organism>
<gene>
    <name evidence="1" type="ORF">H2136_18200</name>
</gene>
<accession>A0A926FP65</accession>
<comment type="caution">
    <text evidence="1">The sequence shown here is derived from an EMBL/GenBank/DDBJ whole genome shotgun (WGS) entry which is preliminary data.</text>
</comment>
<proteinExistence type="predicted"/>
<name>A0A926FP65_AERHY</name>
<protein>
    <submittedName>
        <fullName evidence="1">Uncharacterized protein</fullName>
    </submittedName>
</protein>